<dbReference type="VEuPathDB" id="VectorBase:GMOY007961"/>
<proteinExistence type="predicted"/>
<protein>
    <submittedName>
        <fullName evidence="1">Uncharacterized protein</fullName>
    </submittedName>
</protein>
<dbReference type="EnsemblMetazoa" id="GMOY007961-RA">
    <property type="protein sequence ID" value="GMOY007961-PA"/>
    <property type="gene ID" value="GMOY007961"/>
</dbReference>
<dbReference type="EMBL" id="CCAG010023339">
    <property type="status" value="NOT_ANNOTATED_CDS"/>
    <property type="molecule type" value="Genomic_DNA"/>
</dbReference>
<accession>A0A1B0G3R2</accession>
<evidence type="ECO:0000313" key="1">
    <source>
        <dbReference type="EnsemblMetazoa" id="GMOY007961-PA"/>
    </source>
</evidence>
<sequence length="237" mass="27970">MYSIDYVSTNRTKTNFVELLLKNKKFDYGIAINNILKSIEAVETVTNAKSIKELVLKEIDSNKYFYDIIKDSMNAFINHFSTVIFKLLNNPRCEYFIVYDKKKMLAGTINMVDCEEIYCEEKKTIIRYLTLYDWKTNIKLLPVNNKSQMFFVSKIQNDGSPFNGKFLSKMEQYFCQLYTYANILEKPYENCIVTNMYLINVQPINTALISFPNHKQCECFNLFLITFFISFECFLNN</sequence>
<dbReference type="Proteomes" id="UP000092444">
    <property type="component" value="Unassembled WGS sequence"/>
</dbReference>
<reference evidence="1" key="1">
    <citation type="submission" date="2020-05" db="UniProtKB">
        <authorList>
            <consortium name="EnsemblMetazoa"/>
        </authorList>
    </citation>
    <scope>IDENTIFICATION</scope>
    <source>
        <strain evidence="1">Yale</strain>
    </source>
</reference>
<organism evidence="1 2">
    <name type="scientific">Glossina morsitans morsitans</name>
    <name type="common">Savannah tsetse fly</name>
    <dbReference type="NCBI Taxonomy" id="37546"/>
    <lineage>
        <taxon>Eukaryota</taxon>
        <taxon>Metazoa</taxon>
        <taxon>Ecdysozoa</taxon>
        <taxon>Arthropoda</taxon>
        <taxon>Hexapoda</taxon>
        <taxon>Insecta</taxon>
        <taxon>Pterygota</taxon>
        <taxon>Neoptera</taxon>
        <taxon>Endopterygota</taxon>
        <taxon>Diptera</taxon>
        <taxon>Brachycera</taxon>
        <taxon>Muscomorpha</taxon>
        <taxon>Hippoboscoidea</taxon>
        <taxon>Glossinidae</taxon>
        <taxon>Glossina</taxon>
    </lineage>
</organism>
<evidence type="ECO:0000313" key="2">
    <source>
        <dbReference type="Proteomes" id="UP000092444"/>
    </source>
</evidence>
<name>A0A1B0G3R2_GLOMM</name>
<dbReference type="AlphaFoldDB" id="A0A1B0G3R2"/>
<keyword evidence="2" id="KW-1185">Reference proteome</keyword>